<reference evidence="1" key="1">
    <citation type="submission" date="2018-02" db="EMBL/GenBank/DDBJ databases">
        <title>Rhizophora mucronata_Transcriptome.</title>
        <authorList>
            <person name="Meera S.P."/>
            <person name="Sreeshan A."/>
            <person name="Augustine A."/>
        </authorList>
    </citation>
    <scope>NUCLEOTIDE SEQUENCE</scope>
    <source>
        <tissue evidence="1">Leaf</tissue>
    </source>
</reference>
<accession>A0A2P2N5S0</accession>
<proteinExistence type="predicted"/>
<protein>
    <submittedName>
        <fullName evidence="1">Uncharacterized protein</fullName>
    </submittedName>
</protein>
<sequence length="72" mass="8407">MLFFFTILFPLFLSFFFLFVVLVVIGHSFWHNALSSSGAALWRFSKISHLFFISKKNICTIPSKIIQLYQIS</sequence>
<dbReference type="AlphaFoldDB" id="A0A2P2N5S0"/>
<dbReference type="EMBL" id="GGEC01057350">
    <property type="protein sequence ID" value="MBX37834.1"/>
    <property type="molecule type" value="Transcribed_RNA"/>
</dbReference>
<name>A0A2P2N5S0_RHIMU</name>
<organism evidence="1">
    <name type="scientific">Rhizophora mucronata</name>
    <name type="common">Asiatic mangrove</name>
    <dbReference type="NCBI Taxonomy" id="61149"/>
    <lineage>
        <taxon>Eukaryota</taxon>
        <taxon>Viridiplantae</taxon>
        <taxon>Streptophyta</taxon>
        <taxon>Embryophyta</taxon>
        <taxon>Tracheophyta</taxon>
        <taxon>Spermatophyta</taxon>
        <taxon>Magnoliopsida</taxon>
        <taxon>eudicotyledons</taxon>
        <taxon>Gunneridae</taxon>
        <taxon>Pentapetalae</taxon>
        <taxon>rosids</taxon>
        <taxon>fabids</taxon>
        <taxon>Malpighiales</taxon>
        <taxon>Rhizophoraceae</taxon>
        <taxon>Rhizophora</taxon>
    </lineage>
</organism>
<evidence type="ECO:0000313" key="1">
    <source>
        <dbReference type="EMBL" id="MBX37834.1"/>
    </source>
</evidence>